<reference evidence="1" key="1">
    <citation type="submission" date="2018-02" db="EMBL/GenBank/DDBJ databases">
        <title>Rhizophora mucronata_Transcriptome.</title>
        <authorList>
            <person name="Meera S.P."/>
            <person name="Sreeshan A."/>
            <person name="Augustine A."/>
        </authorList>
    </citation>
    <scope>NUCLEOTIDE SEQUENCE</scope>
    <source>
        <tissue evidence="1">Leaf</tissue>
    </source>
</reference>
<proteinExistence type="predicted"/>
<sequence>MVKVLAPSDFNFPNNSISLLCVAEGNCWNPDHSRAKDPIDAFKN</sequence>
<protein>
    <submittedName>
        <fullName evidence="1">Translocase of chloroplast</fullName>
    </submittedName>
</protein>
<organism evidence="1">
    <name type="scientific">Rhizophora mucronata</name>
    <name type="common">Asiatic mangrove</name>
    <dbReference type="NCBI Taxonomy" id="61149"/>
    <lineage>
        <taxon>Eukaryota</taxon>
        <taxon>Viridiplantae</taxon>
        <taxon>Streptophyta</taxon>
        <taxon>Embryophyta</taxon>
        <taxon>Tracheophyta</taxon>
        <taxon>Spermatophyta</taxon>
        <taxon>Magnoliopsida</taxon>
        <taxon>eudicotyledons</taxon>
        <taxon>Gunneridae</taxon>
        <taxon>Pentapetalae</taxon>
        <taxon>rosids</taxon>
        <taxon>fabids</taxon>
        <taxon>Malpighiales</taxon>
        <taxon>Rhizophoraceae</taxon>
        <taxon>Rhizophora</taxon>
    </lineage>
</organism>
<name>A0A2P2LDD4_RHIMU</name>
<evidence type="ECO:0000313" key="1">
    <source>
        <dbReference type="EMBL" id="MBX15954.1"/>
    </source>
</evidence>
<accession>A0A2P2LDD4</accession>
<dbReference type="AlphaFoldDB" id="A0A2P2LDD4"/>
<dbReference type="EMBL" id="GGEC01035470">
    <property type="protein sequence ID" value="MBX15954.1"/>
    <property type="molecule type" value="Transcribed_RNA"/>
</dbReference>